<feature type="transmembrane region" description="Helical" evidence="1">
    <location>
        <begin position="169"/>
        <end position="192"/>
    </location>
</feature>
<sequence length="411" mass="44102">MQDRVMRVGSKVDWRLWAFALSILAYGAASAPAPPGIRPQELVVFAGIACMAGIDTPWRFFSGQMLARGPAVMAAGSAILVWLLWQGLVRGLWNGWGLTDMMRDIVPTLFLALPLLLAPRLGRLPADRADRLADIVALAGVIFTLRWWWDAGMALSSLGTSPLGEGRYYLLNSALVPFAAVWLGLRATGWFLARPRRWVEQVQAALAALGSLCCLLALAATLHRAGLGLSLLALGTGMGIRLWRRPFWFVATSLLALLLLAFVGPRVAGVAELLADKTESVGLNNRVDEFVAVLDQVGRDPLAFLIGDGWGALVANPAVGWWRVSYTHSAASYFLLKLGATGLALVVVLAGLLAGMAARAARDMPMLLLAVAPSLLLGAFLHTSFKYLCFSILLSLVAGRSNASLYGRSDI</sequence>
<keyword evidence="1" id="KW-0812">Transmembrane</keyword>
<reference evidence="2 3" key="1">
    <citation type="submission" date="2017-12" db="EMBL/GenBank/DDBJ databases">
        <title>Genomes of bacteria within cyanobacterial aggregates.</title>
        <authorList>
            <person name="Cai H."/>
        </authorList>
    </citation>
    <scope>NUCLEOTIDE SEQUENCE [LARGE SCALE GENOMIC DNA]</scope>
    <source>
        <strain evidence="2 3">TH16</strain>
    </source>
</reference>
<dbReference type="AlphaFoldDB" id="A0A2K9NDG7"/>
<evidence type="ECO:0000313" key="3">
    <source>
        <dbReference type="Proteomes" id="UP000234752"/>
    </source>
</evidence>
<feature type="transmembrane region" description="Helical" evidence="1">
    <location>
        <begin position="302"/>
        <end position="322"/>
    </location>
</feature>
<protein>
    <recommendedName>
        <fullName evidence="4">O-antigen ligase domain-containing protein</fullName>
    </recommendedName>
</protein>
<feature type="transmembrane region" description="Helical" evidence="1">
    <location>
        <begin position="246"/>
        <end position="264"/>
    </location>
</feature>
<accession>A0A2K9NDG7</accession>
<evidence type="ECO:0000256" key="1">
    <source>
        <dbReference type="SAM" id="Phobius"/>
    </source>
</evidence>
<proteinExistence type="predicted"/>
<feature type="transmembrane region" description="Helical" evidence="1">
    <location>
        <begin position="65"/>
        <end position="85"/>
    </location>
</feature>
<dbReference type="EMBL" id="CP025611">
    <property type="protein sequence ID" value="AUN30576.1"/>
    <property type="molecule type" value="Genomic_DNA"/>
</dbReference>
<feature type="transmembrane region" description="Helical" evidence="1">
    <location>
        <begin position="40"/>
        <end position="58"/>
    </location>
</feature>
<keyword evidence="1" id="KW-0472">Membrane</keyword>
<feature type="transmembrane region" description="Helical" evidence="1">
    <location>
        <begin position="131"/>
        <end position="149"/>
    </location>
</feature>
<feature type="transmembrane region" description="Helical" evidence="1">
    <location>
        <begin position="204"/>
        <end position="226"/>
    </location>
</feature>
<keyword evidence="3" id="KW-1185">Reference proteome</keyword>
<keyword evidence="1" id="KW-1133">Transmembrane helix</keyword>
<feature type="transmembrane region" description="Helical" evidence="1">
    <location>
        <begin position="105"/>
        <end position="122"/>
    </location>
</feature>
<evidence type="ECO:0008006" key="4">
    <source>
        <dbReference type="Google" id="ProtNLM"/>
    </source>
</evidence>
<dbReference type="Proteomes" id="UP000234752">
    <property type="component" value="Chromosome eg_1"/>
</dbReference>
<organism evidence="2 3">
    <name type="scientific">Niveispirillum cyanobacteriorum</name>
    <dbReference type="NCBI Taxonomy" id="1612173"/>
    <lineage>
        <taxon>Bacteria</taxon>
        <taxon>Pseudomonadati</taxon>
        <taxon>Pseudomonadota</taxon>
        <taxon>Alphaproteobacteria</taxon>
        <taxon>Rhodospirillales</taxon>
        <taxon>Azospirillaceae</taxon>
        <taxon>Niveispirillum</taxon>
    </lineage>
</organism>
<evidence type="ECO:0000313" key="2">
    <source>
        <dbReference type="EMBL" id="AUN30576.1"/>
    </source>
</evidence>
<dbReference type="KEGG" id="ncb:C0V82_10255"/>
<feature type="transmembrane region" description="Helical" evidence="1">
    <location>
        <begin position="334"/>
        <end position="354"/>
    </location>
</feature>
<name>A0A2K9NDG7_9PROT</name>
<gene>
    <name evidence="2" type="ORF">C0V82_10255</name>
</gene>